<comment type="similarity">
    <text evidence="3">In the N-terminal section; belongs to the NADH:flavin oxidoreductase/NADH oxidase family.</text>
</comment>
<dbReference type="GO" id="GO:0008670">
    <property type="term" value="F:2,4-dienoyl-CoA reductase (NADPH) activity"/>
    <property type="evidence" value="ECO:0007669"/>
    <property type="project" value="TreeGrafter"/>
</dbReference>
<evidence type="ECO:0000256" key="6">
    <source>
        <dbReference type="ARBA" id="ARBA00022723"/>
    </source>
</evidence>
<sequence length="681" mass="74677">MGTITHQQITKDPLLQPLTIRKLTLRNRIMSTSHAAGLEEGGMPGEAYQLYHTEKAKGGLALSMFGGSSNVDRDSPNIFRQLNVGDDRIISYFQQFSERMHAQGAALMCQITHLGRRGDPYAGDRLPTIAPSVIRETLHRSIPKEMDEHDIDRVVRAYAEAARRCKEGGLDGLETLAAGHLIGQFLSPLTNRRTDHFGGSLENRVRFPLMVHEAIRKAVGDDFVIGMRFTIDERTPGGLSFDDCVEIALILRNAGAVDFINAVYGSMDTMRGLSEQNMPGMGSPIAPWVEPIGQFKREVDLPVFHAARIADVASARYAIAEGKLDMAAMTRAQIADPYIVEKIRTGRENEIRPCVGATHCQSPQRPSCLHNPATGREAQLHHKFEKTEGPQRRIAVIGGGPAGLEAARICAERGHNVSLYEAAPQLGGQILVGAAGSWRRDLMGIVDWRVSELERLNVRVHTNSYMEDSDVQALNPDVVIVATGGLPNVDLTSGGDHCMNTWDVLTGHASASGSVLVFDGTGRHPAPLAAEKLASQGLNVTYCSIDGQIAEELTYVERFRWKKRFLELGINPVFDTKLVSVNRVNNRLQARIVNEVSQQESLIDVDHVVVEQGTVPMEDVYAGLRSQSANDGVTDINALLSMHPQPKLKDEGFELHRIGDAVSSRNIHSAMLDAHRICSVL</sequence>
<comment type="cofactor">
    <cofactor evidence="1">
        <name>FMN</name>
        <dbReference type="ChEBI" id="CHEBI:58210"/>
    </cofactor>
</comment>
<feature type="domain" description="FAD/NAD(P)-binding" evidence="11">
    <location>
        <begin position="379"/>
        <end position="492"/>
    </location>
</feature>
<evidence type="ECO:0000256" key="8">
    <source>
        <dbReference type="ARBA" id="ARBA00023004"/>
    </source>
</evidence>
<gene>
    <name evidence="12" type="ORF">FS320_26905</name>
</gene>
<name>A0A5N7MP28_9HYPH</name>
<organism evidence="12 13">
    <name type="scientific">Microvirga tunisiensis</name>
    <dbReference type="NCBI Taxonomy" id="2108360"/>
    <lineage>
        <taxon>Bacteria</taxon>
        <taxon>Pseudomonadati</taxon>
        <taxon>Pseudomonadota</taxon>
        <taxon>Alphaproteobacteria</taxon>
        <taxon>Hyphomicrobiales</taxon>
        <taxon>Methylobacteriaceae</taxon>
        <taxon>Microvirga</taxon>
    </lineage>
</organism>
<feature type="domain" description="NADH:flavin oxidoreductase/NADH oxidase N-terminal" evidence="10">
    <location>
        <begin position="14"/>
        <end position="349"/>
    </location>
</feature>
<evidence type="ECO:0000256" key="2">
    <source>
        <dbReference type="ARBA" id="ARBA00001966"/>
    </source>
</evidence>
<dbReference type="InterPro" id="IPR023753">
    <property type="entry name" value="FAD/NAD-binding_dom"/>
</dbReference>
<keyword evidence="5" id="KW-0288">FMN</keyword>
<dbReference type="PRINTS" id="PR00419">
    <property type="entry name" value="ADXRDTASE"/>
</dbReference>
<evidence type="ECO:0000256" key="5">
    <source>
        <dbReference type="ARBA" id="ARBA00022643"/>
    </source>
</evidence>
<dbReference type="Proteomes" id="UP000403266">
    <property type="component" value="Unassembled WGS sequence"/>
</dbReference>
<evidence type="ECO:0000259" key="10">
    <source>
        <dbReference type="Pfam" id="PF00724"/>
    </source>
</evidence>
<evidence type="ECO:0000256" key="7">
    <source>
        <dbReference type="ARBA" id="ARBA00023002"/>
    </source>
</evidence>
<dbReference type="GO" id="GO:0046872">
    <property type="term" value="F:metal ion binding"/>
    <property type="evidence" value="ECO:0007669"/>
    <property type="project" value="UniProtKB-KW"/>
</dbReference>
<dbReference type="SUPFAM" id="SSF51905">
    <property type="entry name" value="FAD/NAD(P)-binding domain"/>
    <property type="match status" value="1"/>
</dbReference>
<keyword evidence="13" id="KW-1185">Reference proteome</keyword>
<dbReference type="OrthoDB" id="9804454at2"/>
<dbReference type="PANTHER" id="PTHR42917:SF2">
    <property type="entry name" value="2,4-DIENOYL-COA REDUCTASE [(2E)-ENOYL-COA-PRODUCING]"/>
    <property type="match status" value="1"/>
</dbReference>
<dbReference type="GO" id="GO:0033543">
    <property type="term" value="P:fatty acid beta-oxidation, unsaturated, even number, reductase/isomerase pathway"/>
    <property type="evidence" value="ECO:0007669"/>
    <property type="project" value="TreeGrafter"/>
</dbReference>
<evidence type="ECO:0000256" key="4">
    <source>
        <dbReference type="ARBA" id="ARBA00022630"/>
    </source>
</evidence>
<dbReference type="InterPro" id="IPR013785">
    <property type="entry name" value="Aldolase_TIM"/>
</dbReference>
<dbReference type="Gene3D" id="3.20.20.70">
    <property type="entry name" value="Aldolase class I"/>
    <property type="match status" value="1"/>
</dbReference>
<evidence type="ECO:0000256" key="1">
    <source>
        <dbReference type="ARBA" id="ARBA00001917"/>
    </source>
</evidence>
<protein>
    <submittedName>
        <fullName evidence="12">NADH:flavin oxidoreductase</fullName>
    </submittedName>
</protein>
<dbReference type="GO" id="GO:0051536">
    <property type="term" value="F:iron-sulfur cluster binding"/>
    <property type="evidence" value="ECO:0007669"/>
    <property type="project" value="UniProtKB-KW"/>
</dbReference>
<keyword evidence="7" id="KW-0560">Oxidoreductase</keyword>
<dbReference type="Pfam" id="PF07992">
    <property type="entry name" value="Pyr_redox_2"/>
    <property type="match status" value="1"/>
</dbReference>
<accession>A0A5N7MP28</accession>
<dbReference type="InterPro" id="IPR036188">
    <property type="entry name" value="FAD/NAD-bd_sf"/>
</dbReference>
<dbReference type="Gene3D" id="3.50.50.60">
    <property type="entry name" value="FAD/NAD(P)-binding domain"/>
    <property type="match status" value="1"/>
</dbReference>
<dbReference type="SUPFAM" id="SSF51395">
    <property type="entry name" value="FMN-linked oxidoreductases"/>
    <property type="match status" value="1"/>
</dbReference>
<dbReference type="AlphaFoldDB" id="A0A5N7MP28"/>
<dbReference type="EMBL" id="VOSK01000163">
    <property type="protein sequence ID" value="MPR28673.1"/>
    <property type="molecule type" value="Genomic_DNA"/>
</dbReference>
<keyword evidence="9" id="KW-0411">Iron-sulfur</keyword>
<evidence type="ECO:0000259" key="11">
    <source>
        <dbReference type="Pfam" id="PF07992"/>
    </source>
</evidence>
<dbReference type="InterPro" id="IPR001155">
    <property type="entry name" value="OxRdtase_FMN_N"/>
</dbReference>
<dbReference type="CDD" id="cd04734">
    <property type="entry name" value="OYE_like_3_FMN"/>
    <property type="match status" value="1"/>
</dbReference>
<evidence type="ECO:0000256" key="3">
    <source>
        <dbReference type="ARBA" id="ARBA00011048"/>
    </source>
</evidence>
<proteinExistence type="inferred from homology"/>
<dbReference type="Pfam" id="PF00724">
    <property type="entry name" value="Oxidored_FMN"/>
    <property type="match status" value="1"/>
</dbReference>
<keyword evidence="8" id="KW-0408">Iron</keyword>
<dbReference type="GO" id="GO:0010181">
    <property type="term" value="F:FMN binding"/>
    <property type="evidence" value="ECO:0007669"/>
    <property type="project" value="InterPro"/>
</dbReference>
<comment type="caution">
    <text evidence="12">The sequence shown here is derived from an EMBL/GenBank/DDBJ whole genome shotgun (WGS) entry which is preliminary data.</text>
</comment>
<evidence type="ECO:0000313" key="13">
    <source>
        <dbReference type="Proteomes" id="UP000403266"/>
    </source>
</evidence>
<evidence type="ECO:0000256" key="9">
    <source>
        <dbReference type="ARBA" id="ARBA00023014"/>
    </source>
</evidence>
<dbReference type="Gene3D" id="3.40.50.720">
    <property type="entry name" value="NAD(P)-binding Rossmann-like Domain"/>
    <property type="match status" value="1"/>
</dbReference>
<keyword evidence="4" id="KW-0285">Flavoprotein</keyword>
<dbReference type="InterPro" id="IPR051793">
    <property type="entry name" value="NADH:flavin_oxidoreductase"/>
</dbReference>
<evidence type="ECO:0000313" key="12">
    <source>
        <dbReference type="EMBL" id="MPR28673.1"/>
    </source>
</evidence>
<comment type="cofactor">
    <cofactor evidence="2">
        <name>[4Fe-4S] cluster</name>
        <dbReference type="ChEBI" id="CHEBI:49883"/>
    </cofactor>
</comment>
<keyword evidence="6" id="KW-0479">Metal-binding</keyword>
<reference evidence="12 13" key="1">
    <citation type="journal article" date="2019" name="Syst. Appl. Microbiol.">
        <title>Microvirga tunisiensis sp. nov., a root nodule symbiotic bacterium isolated from Lupinus micranthus and L. luteus grown in Northern Tunisia.</title>
        <authorList>
            <person name="Msaddak A."/>
            <person name="Rejili M."/>
            <person name="Duran D."/>
            <person name="Mars M."/>
            <person name="Palacios J.M."/>
            <person name="Ruiz-Argueso T."/>
            <person name="Rey L."/>
            <person name="Imperial J."/>
        </authorList>
    </citation>
    <scope>NUCLEOTIDE SEQUENCE [LARGE SCALE GENOMIC DNA]</scope>
    <source>
        <strain evidence="12 13">Lmie10</strain>
    </source>
</reference>
<dbReference type="RefSeq" id="WP_152715128.1">
    <property type="nucleotide sequence ID" value="NZ_VOSJ01000164.1"/>
</dbReference>
<dbReference type="PANTHER" id="PTHR42917">
    <property type="entry name" value="2,4-DIENOYL-COA REDUCTASE"/>
    <property type="match status" value="1"/>
</dbReference>